<comment type="caution">
    <text evidence="1">The sequence shown here is derived from an EMBL/GenBank/DDBJ whole genome shotgun (WGS) entry which is preliminary data.</text>
</comment>
<evidence type="ECO:0000313" key="1">
    <source>
        <dbReference type="EMBL" id="MFD2830047.1"/>
    </source>
</evidence>
<dbReference type="Proteomes" id="UP001597519">
    <property type="component" value="Unassembled WGS sequence"/>
</dbReference>
<name>A0ABW5WUU4_9STAP</name>
<organism evidence="1 2">
    <name type="scientific">Corticicoccus populi</name>
    <dbReference type="NCBI Taxonomy" id="1812821"/>
    <lineage>
        <taxon>Bacteria</taxon>
        <taxon>Bacillati</taxon>
        <taxon>Bacillota</taxon>
        <taxon>Bacilli</taxon>
        <taxon>Bacillales</taxon>
        <taxon>Staphylococcaceae</taxon>
        <taxon>Corticicoccus</taxon>
    </lineage>
</organism>
<keyword evidence="2" id="KW-1185">Reference proteome</keyword>
<evidence type="ECO:0000313" key="2">
    <source>
        <dbReference type="Proteomes" id="UP001597519"/>
    </source>
</evidence>
<reference evidence="2" key="1">
    <citation type="journal article" date="2019" name="Int. J. Syst. Evol. Microbiol.">
        <title>The Global Catalogue of Microorganisms (GCM) 10K type strain sequencing project: providing services to taxonomists for standard genome sequencing and annotation.</title>
        <authorList>
            <consortium name="The Broad Institute Genomics Platform"/>
            <consortium name="The Broad Institute Genome Sequencing Center for Infectious Disease"/>
            <person name="Wu L."/>
            <person name="Ma J."/>
        </authorList>
    </citation>
    <scope>NUCLEOTIDE SEQUENCE [LARGE SCALE GENOMIC DNA]</scope>
    <source>
        <strain evidence="2">KCTC 33575</strain>
    </source>
</reference>
<accession>A0ABW5WUU4</accession>
<dbReference type="EMBL" id="JBHUOQ010000001">
    <property type="protein sequence ID" value="MFD2830047.1"/>
    <property type="molecule type" value="Genomic_DNA"/>
</dbReference>
<dbReference type="RefSeq" id="WP_377772607.1">
    <property type="nucleotide sequence ID" value="NZ_JBHUOQ010000001.1"/>
</dbReference>
<protein>
    <recommendedName>
        <fullName evidence="3">DUF3310 domain-containing protein</fullName>
    </recommendedName>
</protein>
<proteinExistence type="predicted"/>
<gene>
    <name evidence="1" type="ORF">ACFSX4_06150</name>
</gene>
<sequence>MYFEENYFKDAVRTFCRVNNIHHQKVRYSESDMTDEDFEDIISIDISNSFDAGIDPDCFKAMDFILGMLGSTGTKYNLVSFYKSKGAVSKVSIYILKNDYQKLLNEMNKTEGKDEE</sequence>
<evidence type="ECO:0008006" key="3">
    <source>
        <dbReference type="Google" id="ProtNLM"/>
    </source>
</evidence>